<proteinExistence type="predicted"/>
<organism evidence="2">
    <name type="scientific">marine sediment metagenome</name>
    <dbReference type="NCBI Taxonomy" id="412755"/>
    <lineage>
        <taxon>unclassified sequences</taxon>
        <taxon>metagenomes</taxon>
        <taxon>ecological metagenomes</taxon>
    </lineage>
</organism>
<evidence type="ECO:0000256" key="1">
    <source>
        <dbReference type="SAM" id="Phobius"/>
    </source>
</evidence>
<evidence type="ECO:0000313" key="2">
    <source>
        <dbReference type="EMBL" id="KKK92317.1"/>
    </source>
</evidence>
<protein>
    <recommendedName>
        <fullName evidence="3">GGDEF domain-containing protein</fullName>
    </recommendedName>
</protein>
<keyword evidence="1" id="KW-0812">Transmembrane</keyword>
<name>A0A0F8ZER3_9ZZZZ</name>
<feature type="transmembrane region" description="Helical" evidence="1">
    <location>
        <begin position="6"/>
        <end position="22"/>
    </location>
</feature>
<accession>A0A0F8ZER3</accession>
<feature type="non-terminal residue" evidence="2">
    <location>
        <position position="64"/>
    </location>
</feature>
<sequence>MNVNVFFGVLTFISVALTWAMFSTRQMMLGFPCAIFWAILGGFAYTQSVIDWDLFYLVFFASMG</sequence>
<keyword evidence="1" id="KW-0472">Membrane</keyword>
<gene>
    <name evidence="2" type="ORF">LCGC14_2704120</name>
</gene>
<keyword evidence="1" id="KW-1133">Transmembrane helix</keyword>
<comment type="caution">
    <text evidence="2">The sequence shown here is derived from an EMBL/GenBank/DDBJ whole genome shotgun (WGS) entry which is preliminary data.</text>
</comment>
<dbReference type="AlphaFoldDB" id="A0A0F8ZER3"/>
<feature type="transmembrane region" description="Helical" evidence="1">
    <location>
        <begin position="29"/>
        <end position="50"/>
    </location>
</feature>
<dbReference type="EMBL" id="LAZR01048263">
    <property type="protein sequence ID" value="KKK92317.1"/>
    <property type="molecule type" value="Genomic_DNA"/>
</dbReference>
<reference evidence="2" key="1">
    <citation type="journal article" date="2015" name="Nature">
        <title>Complex archaea that bridge the gap between prokaryotes and eukaryotes.</title>
        <authorList>
            <person name="Spang A."/>
            <person name="Saw J.H."/>
            <person name="Jorgensen S.L."/>
            <person name="Zaremba-Niedzwiedzka K."/>
            <person name="Martijn J."/>
            <person name="Lind A.E."/>
            <person name="van Eijk R."/>
            <person name="Schleper C."/>
            <person name="Guy L."/>
            <person name="Ettema T.J."/>
        </authorList>
    </citation>
    <scope>NUCLEOTIDE SEQUENCE</scope>
</reference>
<evidence type="ECO:0008006" key="3">
    <source>
        <dbReference type="Google" id="ProtNLM"/>
    </source>
</evidence>